<dbReference type="InterPro" id="IPR005174">
    <property type="entry name" value="KIB1-4_b-propeller"/>
</dbReference>
<protein>
    <recommendedName>
        <fullName evidence="1">KIB1-4 beta-propeller domain-containing protein</fullName>
    </recommendedName>
</protein>
<dbReference type="PANTHER" id="PTHR33127:SF5">
    <property type="entry name" value="TRANSMEMBRANE PROTEIN"/>
    <property type="match status" value="1"/>
</dbReference>
<reference evidence="2 3" key="1">
    <citation type="submission" date="2024-04" db="EMBL/GenBank/DDBJ databases">
        <authorList>
            <person name="Fracassetti M."/>
        </authorList>
    </citation>
    <scope>NUCLEOTIDE SEQUENCE [LARGE SCALE GENOMIC DNA]</scope>
</reference>
<gene>
    <name evidence="2" type="ORF">LTRI10_LOCUS47929</name>
</gene>
<dbReference type="PANTHER" id="PTHR33127">
    <property type="entry name" value="TRANSMEMBRANE PROTEIN"/>
    <property type="match status" value="1"/>
</dbReference>
<accession>A0AAV2GDS3</accession>
<dbReference type="Pfam" id="PF03478">
    <property type="entry name" value="Beta-prop_KIB1-4"/>
    <property type="match status" value="2"/>
</dbReference>
<organism evidence="2 3">
    <name type="scientific">Linum trigynum</name>
    <dbReference type="NCBI Taxonomy" id="586398"/>
    <lineage>
        <taxon>Eukaryota</taxon>
        <taxon>Viridiplantae</taxon>
        <taxon>Streptophyta</taxon>
        <taxon>Embryophyta</taxon>
        <taxon>Tracheophyta</taxon>
        <taxon>Spermatophyta</taxon>
        <taxon>Magnoliopsida</taxon>
        <taxon>eudicotyledons</taxon>
        <taxon>Gunneridae</taxon>
        <taxon>Pentapetalae</taxon>
        <taxon>rosids</taxon>
        <taxon>fabids</taxon>
        <taxon>Malpighiales</taxon>
        <taxon>Linaceae</taxon>
        <taxon>Linum</taxon>
    </lineage>
</organism>
<keyword evidence="3" id="KW-1185">Reference proteome</keyword>
<dbReference type="AlphaFoldDB" id="A0AAV2GDS3"/>
<proteinExistence type="predicted"/>
<evidence type="ECO:0000259" key="1">
    <source>
        <dbReference type="Pfam" id="PF03478"/>
    </source>
</evidence>
<evidence type="ECO:0000313" key="2">
    <source>
        <dbReference type="EMBL" id="CAL1408322.1"/>
    </source>
</evidence>
<sequence length="741" mass="84495">MSEARSWADLPDGVLNLIRRKLLWEDYSNFRATCRNWNFRAFFDHAIYENVKSPFLLGLPRSGHDSSSCCCQAYSPAYDKSFYVRASSELVGAKIHCSNYGWLLLSTSRRIFFYHPSTGNTIHLPDITSVVNDSFNRMSFSASPTSPDCIVFGLADSYYNKRVYISLIRRGQHSWKHYINGVPNMMRWTNPSPLKLNTSNIKMVRVKSNTYQVNLRRFPSIGNFLWSNSSSSPVFHKGVFYCLGQDGRLGVFNPNAKKESMKWRLLDATKPAAFMDNPRNMAYLLECNGELISIVVGPIGEFVRIYKFFKLTDSWRVVDDLKDRTVFCSPTGCVVLMISLLRTRISVHRPSFQFFSRQQLHWSSKPKKQLTSKKDADVGLHHIHPHYVIRSLTFTSSGDPSAACTELEDYEKGRKQESPTTQAFLVLCNHEGERMLVSLAKGPAVSHSRITELEARMRGKKVYSSAHGLLVLMDDEARSCSLLDPVSMVETTLPTWERRFECLHVVLHLPHGESKFVVLVFGVAEGVAESNLEAEKDDGLAMLWRDGDSEWTIHTGPSEQGAAEFNAVAVLNLGKIFGYPVMKQEFVSVELQPETYITRVLPEVDFPDIPKGSGDMVMSLVECRGEILLFAMYDALGHETPRLRVVIDMKVYKMDMEMMRWIRIDDLGDRAFLWSNTWGCYPCSASKSGLERNSIYFLQLDEKYLYRFDYGDGSISVSKPYPDLDDSWSPKGFIMWDNQIV</sequence>
<dbReference type="EMBL" id="OZ034821">
    <property type="protein sequence ID" value="CAL1408322.1"/>
    <property type="molecule type" value="Genomic_DNA"/>
</dbReference>
<feature type="domain" description="KIB1-4 beta-propeller" evidence="1">
    <location>
        <begin position="74"/>
        <end position="335"/>
    </location>
</feature>
<name>A0AAV2GDS3_9ROSI</name>
<evidence type="ECO:0000313" key="3">
    <source>
        <dbReference type="Proteomes" id="UP001497516"/>
    </source>
</evidence>
<feature type="domain" description="KIB1-4 beta-propeller" evidence="1">
    <location>
        <begin position="451"/>
        <end position="706"/>
    </location>
</feature>
<dbReference type="Proteomes" id="UP001497516">
    <property type="component" value="Chromosome 8"/>
</dbReference>